<evidence type="ECO:0000256" key="4">
    <source>
        <dbReference type="ARBA" id="ARBA00022969"/>
    </source>
</evidence>
<dbReference type="Proteomes" id="UP000001685">
    <property type="component" value="Chromosome"/>
</dbReference>
<evidence type="ECO:0000313" key="8">
    <source>
        <dbReference type="EMBL" id="BAG21149.1"/>
    </source>
</evidence>
<dbReference type="KEGG" id="sgr:SGR_4320"/>
<dbReference type="eggNOG" id="ENOG503471X">
    <property type="taxonomic scope" value="Bacteria"/>
</dbReference>
<evidence type="ECO:0000256" key="7">
    <source>
        <dbReference type="SAM" id="MobiDB-lite"/>
    </source>
</evidence>
<reference evidence="9" key="1">
    <citation type="journal article" date="2008" name="J. Bacteriol.">
        <title>Genome sequence of the streptomycin-producing microorganism Streptomyces griseus IFO 13350.</title>
        <authorList>
            <person name="Ohnishi Y."/>
            <person name="Ishikawa J."/>
            <person name="Hara H."/>
            <person name="Suzuki H."/>
            <person name="Ikenoya M."/>
            <person name="Ikeda H."/>
            <person name="Yamashita A."/>
            <person name="Hattori M."/>
            <person name="Horinouchi S."/>
        </authorList>
    </citation>
    <scope>NUCLEOTIDE SEQUENCE [LARGE SCALE GENOMIC DNA]</scope>
    <source>
        <strain evidence="9">JCM 4626 / NBRC 13350</strain>
    </source>
</reference>
<gene>
    <name evidence="8" type="primary">ssgE</name>
    <name evidence="8" type="ordered locus">SGR_4320</name>
</gene>
<name>B1VTQ9_STRGG</name>
<keyword evidence="3" id="KW-0132">Cell division</keyword>
<sequence>MSPVIEVHARARLITDGPLTRPVPVDLRYDPADERRTVHIGLPDGTDWSFGRDLLERGLRTPIERGDVRVWPCGRTQLIVELHSTDGVEVFQFEIRTLIRFLARTRAQTPATAPDTGREAPPRPPSRTTRPERGTPERGARTEQRDARAGRGAQTARG</sequence>
<dbReference type="GO" id="GO:0030435">
    <property type="term" value="P:sporulation resulting in formation of a cellular spore"/>
    <property type="evidence" value="ECO:0007669"/>
    <property type="project" value="UniProtKB-KW"/>
</dbReference>
<feature type="compositionally biased region" description="Low complexity" evidence="7">
    <location>
        <begin position="106"/>
        <end position="115"/>
    </location>
</feature>
<dbReference type="RefSeq" id="WP_003968517.1">
    <property type="nucleotide sequence ID" value="NC_010572.1"/>
</dbReference>
<evidence type="ECO:0000256" key="6">
    <source>
        <dbReference type="ARBA" id="ARBA00023306"/>
    </source>
</evidence>
<evidence type="ECO:0000256" key="1">
    <source>
        <dbReference type="ARBA" id="ARBA00004431"/>
    </source>
</evidence>
<organism evidence="8 9">
    <name type="scientific">Streptomyces griseus subsp. griseus (strain JCM 4626 / CBS 651.72 / NBRC 13350 / KCC S-0626 / ISP 5235)</name>
    <dbReference type="NCBI Taxonomy" id="455632"/>
    <lineage>
        <taxon>Bacteria</taxon>
        <taxon>Bacillati</taxon>
        <taxon>Actinomycetota</taxon>
        <taxon>Actinomycetes</taxon>
        <taxon>Kitasatosporales</taxon>
        <taxon>Streptomycetaceae</taxon>
        <taxon>Streptomyces</taxon>
    </lineage>
</organism>
<dbReference type="GO" id="GO:0030428">
    <property type="term" value="C:cell septum"/>
    <property type="evidence" value="ECO:0007669"/>
    <property type="project" value="UniProtKB-SubCell"/>
</dbReference>
<dbReference type="HOGENOM" id="CLU_126599_1_1_11"/>
<evidence type="ECO:0000256" key="5">
    <source>
        <dbReference type="ARBA" id="ARBA00023210"/>
    </source>
</evidence>
<dbReference type="PATRIC" id="fig|455632.4.peg.4404"/>
<keyword evidence="4" id="KW-0749">Sporulation</keyword>
<accession>B1VTQ9</accession>
<keyword evidence="5" id="KW-0717">Septation</keyword>
<dbReference type="EMBL" id="AP009493">
    <property type="protein sequence ID" value="BAG21149.1"/>
    <property type="molecule type" value="Genomic_DNA"/>
</dbReference>
<comment type="similarity">
    <text evidence="2">Belongs to the SsgA family.</text>
</comment>
<feature type="compositionally biased region" description="Basic and acidic residues" evidence="7">
    <location>
        <begin position="129"/>
        <end position="149"/>
    </location>
</feature>
<evidence type="ECO:0000256" key="2">
    <source>
        <dbReference type="ARBA" id="ARBA00009323"/>
    </source>
</evidence>
<dbReference type="Gene3D" id="2.30.31.20">
    <property type="entry name" value="Sporulation-specific cell division protein SsgB"/>
    <property type="match status" value="1"/>
</dbReference>
<feature type="region of interest" description="Disordered" evidence="7">
    <location>
        <begin position="106"/>
        <end position="158"/>
    </location>
</feature>
<dbReference type="InterPro" id="IPR038658">
    <property type="entry name" value="SsgB_sf"/>
</dbReference>
<comment type="subcellular location">
    <subcellularLocation>
        <location evidence="1">Cell septum</location>
    </subcellularLocation>
</comment>
<dbReference type="InterPro" id="IPR006776">
    <property type="entry name" value="SsgB"/>
</dbReference>
<proteinExistence type="inferred from homology"/>
<evidence type="ECO:0000256" key="3">
    <source>
        <dbReference type="ARBA" id="ARBA00022618"/>
    </source>
</evidence>
<dbReference type="AlphaFoldDB" id="B1VTQ9"/>
<evidence type="ECO:0000313" key="9">
    <source>
        <dbReference type="Proteomes" id="UP000001685"/>
    </source>
</evidence>
<dbReference type="Pfam" id="PF04686">
    <property type="entry name" value="SsgA"/>
    <property type="match status" value="1"/>
</dbReference>
<protein>
    <submittedName>
        <fullName evidence="8">SsgE protein</fullName>
    </submittedName>
</protein>
<keyword evidence="6" id="KW-0131">Cell cycle</keyword>
<dbReference type="GO" id="GO:0000917">
    <property type="term" value="P:division septum assembly"/>
    <property type="evidence" value="ECO:0007669"/>
    <property type="project" value="UniProtKB-KW"/>
</dbReference>